<evidence type="ECO:0000313" key="3">
    <source>
        <dbReference type="EMBL" id="QQP92189.1"/>
    </source>
</evidence>
<dbReference type="InterPro" id="IPR013410">
    <property type="entry name" value="CRISPR-assoc_RAMP_Cmr4"/>
</dbReference>
<gene>
    <name evidence="3" type="primary">cmr4</name>
    <name evidence="3" type="ORF">IGS68_13730</name>
</gene>
<dbReference type="PANTHER" id="PTHR36700">
    <property type="entry name" value="CRISPR SYSTEM CMR SUBUNIT CMR4"/>
    <property type="match status" value="1"/>
</dbReference>
<dbReference type="EMBL" id="CP067420">
    <property type="protein sequence ID" value="QQP92189.1"/>
    <property type="molecule type" value="Genomic_DNA"/>
</dbReference>
<keyword evidence="1" id="KW-0051">Antiviral defense</keyword>
<dbReference type="InterPro" id="IPR005537">
    <property type="entry name" value="RAMP_III_fam"/>
</dbReference>
<proteinExistence type="predicted"/>
<feature type="domain" description="CRISPR type III-associated protein" evidence="2">
    <location>
        <begin position="9"/>
        <end position="234"/>
    </location>
</feature>
<evidence type="ECO:0000313" key="4">
    <source>
        <dbReference type="Proteomes" id="UP000595197"/>
    </source>
</evidence>
<dbReference type="Proteomes" id="UP000595197">
    <property type="component" value="Chromosome"/>
</dbReference>
<dbReference type="NCBIfam" id="TIGR02580">
    <property type="entry name" value="cas_RAMP_Cmr4"/>
    <property type="match status" value="1"/>
</dbReference>
<dbReference type="RefSeq" id="WP_201080850.1">
    <property type="nucleotide sequence ID" value="NZ_CP067420.1"/>
</dbReference>
<reference evidence="3" key="1">
    <citation type="submission" date="2021-02" db="EMBL/GenBank/DDBJ databases">
        <title>Skermanella TT6 skin isolate.</title>
        <authorList>
            <person name="Lee K."/>
            <person name="Ganzorig M."/>
        </authorList>
    </citation>
    <scope>NUCLEOTIDE SEQUENCE</scope>
    <source>
        <strain evidence="3">TT6</strain>
    </source>
</reference>
<keyword evidence="4" id="KW-1185">Reference proteome</keyword>
<protein>
    <submittedName>
        <fullName evidence="3">Type III-B CRISPR module RAMP protein Cmr4</fullName>
    </submittedName>
</protein>
<dbReference type="PANTHER" id="PTHR36700:SF1">
    <property type="entry name" value="CRISPR SYSTEM CMR SUBUNIT CMR4"/>
    <property type="match status" value="1"/>
</dbReference>
<accession>A0ABX7BCQ7</accession>
<dbReference type="Pfam" id="PF03787">
    <property type="entry name" value="RAMPs"/>
    <property type="match status" value="1"/>
</dbReference>
<evidence type="ECO:0000256" key="1">
    <source>
        <dbReference type="ARBA" id="ARBA00023118"/>
    </source>
</evidence>
<organism evidence="3 4">
    <name type="scientific">Skermanella cutis</name>
    <dbReference type="NCBI Taxonomy" id="2775420"/>
    <lineage>
        <taxon>Bacteria</taxon>
        <taxon>Pseudomonadati</taxon>
        <taxon>Pseudomonadota</taxon>
        <taxon>Alphaproteobacteria</taxon>
        <taxon>Rhodospirillales</taxon>
        <taxon>Azospirillaceae</taxon>
        <taxon>Skermanella</taxon>
    </lineage>
</organism>
<sequence>MPEGSLLFLHALSGLHPGSGAALDAIDLPVQRERHTDWPVIPGSSLKGVLRAATRPAEEPRQDWYSVFGPETAEADKHGGALALTDARLLAFPVRSIKGVFAWVTCPAVLHRFRRDAALAGCAAELPGVPTVADHTVLCAAGNLTVDGETAILEEFDFRRAGDPGDWAAALAARVTDDAAVRERMRGYLAILSDDDFTHFARYATEVTARIGLDAETKTVRRGALFYQEVLPTETLFYALALAEGSRNEKLRMTAAEVMAWLAGRSPRIVQIDGDETIGRGLCALRLQGREVRA</sequence>
<name>A0ABX7BCQ7_9PROT</name>
<evidence type="ECO:0000259" key="2">
    <source>
        <dbReference type="Pfam" id="PF03787"/>
    </source>
</evidence>